<evidence type="ECO:0000256" key="9">
    <source>
        <dbReference type="HAMAP-Rule" id="MF_03125"/>
    </source>
</evidence>
<dbReference type="AlphaFoldDB" id="U5KL64"/>
<feature type="binding site" evidence="9">
    <location>
        <begin position="152"/>
        <end position="158"/>
    </location>
    <ligand>
        <name>GTP</name>
        <dbReference type="ChEBI" id="CHEBI:37565"/>
    </ligand>
</feature>
<dbReference type="GO" id="GO:0004019">
    <property type="term" value="F:adenylosuccinate synthase activity"/>
    <property type="evidence" value="ECO:0007669"/>
    <property type="project" value="UniProtKB-UniRule"/>
</dbReference>
<evidence type="ECO:0000256" key="4">
    <source>
        <dbReference type="ARBA" id="ARBA00022741"/>
    </source>
</evidence>
<protein>
    <recommendedName>
        <fullName evidence="9 10">Adenylosuccinate synthetase</fullName>
        <shortName evidence="9">AMPSase</shortName>
        <shortName evidence="9">AdSS</shortName>
        <ecNumber evidence="9 10">6.3.4.4</ecNumber>
    </recommendedName>
    <alternativeName>
        <fullName evidence="9">IMP--aspartate ligase</fullName>
    </alternativeName>
</protein>
<feature type="binding site" evidence="9">
    <location>
        <position position="281"/>
    </location>
    <ligand>
        <name>IMP</name>
        <dbReference type="ChEBI" id="CHEBI:58053"/>
        <note>ligand shared between dimeric partners</note>
    </ligand>
</feature>
<comment type="similarity">
    <text evidence="9 10">Belongs to the adenylosuccinate synthetase family.</text>
</comment>
<dbReference type="FunFam" id="3.90.170.10:FF:000003">
    <property type="entry name" value="Adenylosuccinate synthetase"/>
    <property type="match status" value="1"/>
</dbReference>
<keyword evidence="5 9" id="KW-0658">Purine biosynthesis</keyword>
<reference evidence="12" key="1">
    <citation type="submission" date="2013-01" db="EMBL/GenBank/DDBJ databases">
        <title>Genomic Cooperation Between Trypanosomatids and Their Bacterial Endosymbionts in the Synthesis of Essential Amino Acids Heavily Influenced by Multiple Lateral Gene Transfer Events.</title>
        <authorList>
            <person name="Alves J.M.P."/>
            <person name="Klein C."/>
            <person name="Maia da Silva F."/>
            <person name="Costa Martins A.G."/>
            <person name="Serrano M.G."/>
            <person name="Buck G.A."/>
            <person name="Vasconcelos A.T.R."/>
            <person name="France-Sagot M."/>
            <person name="Teixeira M.M.G."/>
            <person name="Motta M.C.M."/>
            <person name="Camargo E.P."/>
        </authorList>
    </citation>
    <scope>NUCLEOTIDE SEQUENCE</scope>
</reference>
<feature type="binding site" evidence="9">
    <location>
        <position position="393"/>
    </location>
    <ligand>
        <name>IMP</name>
        <dbReference type="ChEBI" id="CHEBI:58053"/>
    </ligand>
</feature>
<comment type="caution">
    <text evidence="9">Lacks conserved residue(s) required for the propagation of feature annotation.</text>
</comment>
<accession>U5KL64</accession>
<feature type="binding site" evidence="9">
    <location>
        <position position="409"/>
    </location>
    <ligand>
        <name>IMP</name>
        <dbReference type="ChEBI" id="CHEBI:58053"/>
    </ligand>
</feature>
<feature type="binding site" evidence="9">
    <location>
        <position position="539"/>
    </location>
    <ligand>
        <name>IMP</name>
        <dbReference type="ChEBI" id="CHEBI:58053"/>
    </ligand>
</feature>
<feature type="active site" description="Proton acceptor" evidence="9">
    <location>
        <position position="153"/>
    </location>
</feature>
<dbReference type="SMART" id="SM00788">
    <property type="entry name" value="Adenylsucc_synt"/>
    <property type="match status" value="1"/>
</dbReference>
<feature type="binding site" evidence="9">
    <location>
        <begin position="182"/>
        <end position="184"/>
    </location>
    <ligand>
        <name>GTP</name>
        <dbReference type="ChEBI" id="CHEBI:37565"/>
    </ligand>
</feature>
<comment type="pathway">
    <text evidence="9 10">Purine metabolism; AMP biosynthesis via de novo pathway; AMP from IMP: step 1/2.</text>
</comment>
<dbReference type="InterPro" id="IPR001114">
    <property type="entry name" value="Adenylosuccinate_synthetase"/>
</dbReference>
<dbReference type="GO" id="GO:0044208">
    <property type="term" value="P:'de novo' AMP biosynthetic process"/>
    <property type="evidence" value="ECO:0007669"/>
    <property type="project" value="UniProtKB-UniRule"/>
</dbReference>
<feature type="binding site" evidence="9">
    <location>
        <begin position="153"/>
        <end position="156"/>
    </location>
    <ligand>
        <name>IMP</name>
        <dbReference type="ChEBI" id="CHEBI:58053"/>
    </ligand>
</feature>
<comment type="function">
    <text evidence="10">Plays an important role in the de novo pathway of purine nucleotide biosynthesis.</text>
</comment>
<dbReference type="GO" id="GO:0005525">
    <property type="term" value="F:GTP binding"/>
    <property type="evidence" value="ECO:0007669"/>
    <property type="project" value="UniProtKB-UniRule"/>
</dbReference>
<comment type="function">
    <text evidence="8">Plays an important role in the salvage pathway for purine nucleotide biosynthesis. Catalyzes the first committed step in the biosynthesis of AMP from IMP.</text>
</comment>
<feature type="binding site" evidence="9">
    <location>
        <position position="267"/>
    </location>
    <ligand>
        <name>IMP</name>
        <dbReference type="ChEBI" id="CHEBI:58053"/>
    </ligand>
</feature>
<name>U5KL64_HERMU</name>
<dbReference type="InterPro" id="IPR042111">
    <property type="entry name" value="Adenylosuccinate_synth_dom3"/>
</dbReference>
<comment type="subunit">
    <text evidence="9">Homodimer.</text>
</comment>
<evidence type="ECO:0000256" key="8">
    <source>
        <dbReference type="ARBA" id="ARBA00025008"/>
    </source>
</evidence>
<dbReference type="GO" id="GO:0005737">
    <property type="term" value="C:cytoplasm"/>
    <property type="evidence" value="ECO:0007669"/>
    <property type="project" value="UniProtKB-SubCell"/>
</dbReference>
<comment type="cofactor">
    <cofactor evidence="9">
        <name>Mg(2+)</name>
        <dbReference type="ChEBI" id="CHEBI:18420"/>
    </cofactor>
    <text evidence="9">Binds 1 Mg(2+) ion per subunit.</text>
</comment>
<feature type="binding site" evidence="9">
    <location>
        <position position="541"/>
    </location>
    <ligand>
        <name>GTP</name>
        <dbReference type="ChEBI" id="CHEBI:37565"/>
    </ligand>
</feature>
<feature type="binding site" evidence="9">
    <location>
        <begin position="180"/>
        <end position="183"/>
    </location>
    <ligand>
        <name>IMP</name>
        <dbReference type="ChEBI" id="CHEBI:58053"/>
    </ligand>
</feature>
<dbReference type="PANTHER" id="PTHR11846">
    <property type="entry name" value="ADENYLOSUCCINATE SYNTHETASE"/>
    <property type="match status" value="1"/>
</dbReference>
<dbReference type="EC" id="6.3.4.4" evidence="9 10"/>
<keyword evidence="1 9" id="KW-0963">Cytoplasm</keyword>
<dbReference type="InterPro" id="IPR042109">
    <property type="entry name" value="Adenylosuccinate_synth_dom1"/>
</dbReference>
<dbReference type="UniPathway" id="UPA00075">
    <property type="reaction ID" value="UER00335"/>
</dbReference>
<dbReference type="EMBL" id="KC503351">
    <property type="protein sequence ID" value="AGT02517.1"/>
    <property type="molecule type" value="Genomic_DNA"/>
</dbReference>
<evidence type="ECO:0000256" key="11">
    <source>
        <dbReference type="SAM" id="MobiDB-lite"/>
    </source>
</evidence>
<evidence type="ECO:0000256" key="1">
    <source>
        <dbReference type="ARBA" id="ARBA00022490"/>
    </source>
</evidence>
<dbReference type="HAMAP" id="MF_00011">
    <property type="entry name" value="Adenylosucc_synth"/>
    <property type="match status" value="1"/>
</dbReference>
<evidence type="ECO:0000256" key="2">
    <source>
        <dbReference type="ARBA" id="ARBA00022598"/>
    </source>
</evidence>
<evidence type="ECO:0000256" key="5">
    <source>
        <dbReference type="ARBA" id="ARBA00022755"/>
    </source>
</evidence>
<dbReference type="SUPFAM" id="SSF52540">
    <property type="entry name" value="P-loop containing nucleoside triphosphate hydrolases"/>
    <property type="match status" value="1"/>
</dbReference>
<comment type="subcellular location">
    <subcellularLocation>
        <location evidence="9">Cytoplasm</location>
    </subcellularLocation>
</comment>
<dbReference type="InterPro" id="IPR027417">
    <property type="entry name" value="P-loop_NTPase"/>
</dbReference>
<dbReference type="Gene3D" id="3.90.170.10">
    <property type="entry name" value="Adenylosuccinate Synthetase, subunit A, domain 3"/>
    <property type="match status" value="1"/>
</dbReference>
<dbReference type="Gene3D" id="3.40.440.10">
    <property type="entry name" value="Adenylosuccinate Synthetase, subunit A, domain 1"/>
    <property type="match status" value="1"/>
</dbReference>
<comment type="catalytic activity">
    <reaction evidence="9 10">
        <text>IMP + L-aspartate + GTP = N(6)-(1,2-dicarboxyethyl)-AMP + GDP + phosphate + 2 H(+)</text>
        <dbReference type="Rhea" id="RHEA:15753"/>
        <dbReference type="ChEBI" id="CHEBI:15378"/>
        <dbReference type="ChEBI" id="CHEBI:29991"/>
        <dbReference type="ChEBI" id="CHEBI:37565"/>
        <dbReference type="ChEBI" id="CHEBI:43474"/>
        <dbReference type="ChEBI" id="CHEBI:57567"/>
        <dbReference type="ChEBI" id="CHEBI:58053"/>
        <dbReference type="ChEBI" id="CHEBI:58189"/>
        <dbReference type="EC" id="6.3.4.4"/>
    </reaction>
</comment>
<keyword evidence="2 9" id="KW-0436">Ligase</keyword>
<feature type="region of interest" description="Disordered" evidence="11">
    <location>
        <begin position="1"/>
        <end position="86"/>
    </location>
</feature>
<evidence type="ECO:0000256" key="3">
    <source>
        <dbReference type="ARBA" id="ARBA00022723"/>
    </source>
</evidence>
<dbReference type="PROSITE" id="PS01266">
    <property type="entry name" value="ADENYLOSUCCIN_SYN_1"/>
    <property type="match status" value="1"/>
</dbReference>
<feature type="binding site" evidence="9">
    <location>
        <begin position="669"/>
        <end position="671"/>
    </location>
    <ligand>
        <name>GTP</name>
        <dbReference type="ChEBI" id="CHEBI:37565"/>
    </ligand>
</feature>
<evidence type="ECO:0000256" key="6">
    <source>
        <dbReference type="ARBA" id="ARBA00022842"/>
    </source>
</evidence>
<dbReference type="Pfam" id="PF00709">
    <property type="entry name" value="Adenylsucc_synt"/>
    <property type="match status" value="1"/>
</dbReference>
<proteinExistence type="inferred from homology"/>
<sequence>MLHSSSAGVGTYRKTTVKRRHPKAQQSSTVPPPPATAAEALAAETNGTADNTNNNTARGSKRRTIPPPVVESTTKKSGSHKKAVQKGPVFSLRTTDRQRAIYEALDGLMASPLPELQEPQEIKTYSEASLEETLYKLIENNDVIMVAGAFFGDEGKGKTVDAVAHHPLCTCIARTNSGENAGHTVYDKEGRKFVFNLAPSGLLTPGKKNYIGPECVLDPISFMEKEVKQLLDAGIEYHDTLFIGNACIVTPYHKLLDLLGSAVNASTLKGMAPVHASKVTKRGIRLDHIFNDEETLRERLSKDMETYFGLMKVQGLKDSDVVRRCHEENSDGVERVPKYVIDFARSKDKVQFLLDLYRTRVRENPEFPTRCDVIHTLRAAIQNGEKVLLEGPQSYWLSNAREHFWCSTTSADTTAAGLLATAQLNFQNCRAVVINVHKAPASSRVGLGACPCSFVPQDFFSGQGIKTLHDLPENMCADFDAIQHKYFTEAYKNIDDPESFKGIAEPIEYTDSTGIYNIGVAMAVAGSIHHGECGAVTRKPRICGLFDCVLQSEVSAVQGPYLSISALDRGDDYDRVGVTIAYIYYSPENIEVDVNGKKYKNGDIIRAGDPVPGEAALYHCHPITKLVKGWKESPIAATVRQQNDPLPDGLCEFLATVEHFCGCKVLSIGNGPSGDDIIYLQQDEEEDEEEE</sequence>
<dbReference type="Gene3D" id="1.10.300.10">
    <property type="entry name" value="Adenylosuccinate Synthetase, subunit A, domain 2"/>
    <property type="match status" value="1"/>
</dbReference>
<feature type="compositionally biased region" description="Low complexity" evidence="11">
    <location>
        <begin position="36"/>
        <end position="57"/>
    </location>
</feature>
<keyword evidence="7 9" id="KW-0342">GTP-binding</keyword>
<dbReference type="PANTHER" id="PTHR11846:SF0">
    <property type="entry name" value="ADENYLOSUCCINATE SYNTHETASE"/>
    <property type="match status" value="1"/>
</dbReference>
<keyword evidence="6 9" id="KW-0460">Magnesium</keyword>
<dbReference type="GO" id="GO:0000287">
    <property type="term" value="F:magnesium ion binding"/>
    <property type="evidence" value="ECO:0007669"/>
    <property type="project" value="UniProtKB-UniRule"/>
</dbReference>
<feature type="binding site" evidence="9">
    <location>
        <begin position="535"/>
        <end position="541"/>
    </location>
    <ligand>
        <name>substrate</name>
    </ligand>
</feature>
<dbReference type="InterPro" id="IPR042110">
    <property type="entry name" value="Adenylosuccinate_synth_dom2"/>
</dbReference>
<organism evidence="12">
    <name type="scientific">Herpetomonas muscarum</name>
    <dbReference type="NCBI Taxonomy" id="5718"/>
    <lineage>
        <taxon>Eukaryota</taxon>
        <taxon>Discoba</taxon>
        <taxon>Euglenozoa</taxon>
        <taxon>Kinetoplastea</taxon>
        <taxon>Metakinetoplastina</taxon>
        <taxon>Trypanosomatida</taxon>
        <taxon>Trypanosomatidae</taxon>
        <taxon>Herpetomonas</taxon>
    </lineage>
</organism>
<keyword evidence="3 9" id="KW-0479">Metal-binding</keyword>
<comment type="function">
    <text evidence="9">Plays an important role in the de novo pathway and in the salvage pathway of purine nucleotide biosynthesis. Catalyzes the first commited step in the biosynthesis of AMP from IMP.</text>
</comment>
<feature type="binding site" evidence="9">
    <location>
        <position position="153"/>
    </location>
    <ligand>
        <name>Mg(2+)</name>
        <dbReference type="ChEBI" id="CHEBI:18420"/>
    </ligand>
</feature>
<dbReference type="GO" id="GO:0046040">
    <property type="term" value="P:IMP metabolic process"/>
    <property type="evidence" value="ECO:0007669"/>
    <property type="project" value="TreeGrafter"/>
</dbReference>
<feature type="binding site" evidence="9">
    <location>
        <position position="182"/>
    </location>
    <ligand>
        <name>Mg(2+)</name>
        <dbReference type="ChEBI" id="CHEBI:18420"/>
    </ligand>
</feature>
<evidence type="ECO:0000256" key="10">
    <source>
        <dbReference type="RuleBase" id="RU000520"/>
    </source>
</evidence>
<evidence type="ECO:0000256" key="7">
    <source>
        <dbReference type="ARBA" id="ARBA00023134"/>
    </source>
</evidence>
<dbReference type="InterPro" id="IPR018220">
    <property type="entry name" value="Adenylosuccin_syn_GTP-bd"/>
</dbReference>
<keyword evidence="4 9" id="KW-0547">Nucleotide-binding</keyword>
<evidence type="ECO:0000313" key="12">
    <source>
        <dbReference type="EMBL" id="AGT02517.1"/>
    </source>
</evidence>
<feature type="active site" description="Proton donor" evidence="9">
    <location>
        <position position="183"/>
    </location>
</feature>